<protein>
    <recommendedName>
        <fullName evidence="5">Methyltransferase type 12 domain-containing protein</fullName>
    </recommendedName>
</protein>
<reference evidence="8 9" key="1">
    <citation type="journal article" date="2018" name="BMC Genomics">
        <title>Genomic evidence for intraspecific hybridization in a clonal and extremely halotolerant yeast.</title>
        <authorList>
            <person name="Gostincar C."/>
            <person name="Stajich J.E."/>
            <person name="Zupancic J."/>
            <person name="Zalar P."/>
            <person name="Gunde-Cimerman N."/>
        </authorList>
    </citation>
    <scope>NUCLEOTIDE SEQUENCE [LARGE SCALE GENOMIC DNA]</scope>
    <source>
        <strain evidence="7 9">EXF-120</strain>
        <strain evidence="6 8">EXF-562</strain>
    </source>
</reference>
<comment type="caution">
    <text evidence="6">The sequence shown here is derived from an EMBL/GenBank/DDBJ whole genome shotgun (WGS) entry which is preliminary data.</text>
</comment>
<dbReference type="InterPro" id="IPR026113">
    <property type="entry name" value="METTL2/6/8-like"/>
</dbReference>
<evidence type="ECO:0000313" key="7">
    <source>
        <dbReference type="EMBL" id="RMZ31239.1"/>
    </source>
</evidence>
<dbReference type="Pfam" id="PF08242">
    <property type="entry name" value="Methyltransf_12"/>
    <property type="match status" value="1"/>
</dbReference>
<dbReference type="CDD" id="cd02440">
    <property type="entry name" value="AdoMet_MTases"/>
    <property type="match status" value="1"/>
</dbReference>
<dbReference type="GO" id="GO:0052735">
    <property type="term" value="F:tRNA (cytidine-3-)-methyltransferase activity"/>
    <property type="evidence" value="ECO:0007669"/>
    <property type="project" value="TreeGrafter"/>
</dbReference>
<comment type="similarity">
    <text evidence="1">Belongs to the methyltransferase superfamily. METL family.</text>
</comment>
<feature type="compositionally biased region" description="Basic and acidic residues" evidence="4">
    <location>
        <begin position="68"/>
        <end position="82"/>
    </location>
</feature>
<feature type="domain" description="Methyltransferase type 12" evidence="5">
    <location>
        <begin position="227"/>
        <end position="334"/>
    </location>
</feature>
<dbReference type="OrthoDB" id="417697at2759"/>
<evidence type="ECO:0000256" key="2">
    <source>
        <dbReference type="ARBA" id="ARBA00022603"/>
    </source>
</evidence>
<proteinExistence type="inferred from homology"/>
<organism evidence="6 8">
    <name type="scientific">Hortaea werneckii</name>
    <name type="common">Black yeast</name>
    <name type="synonym">Cladosporium werneckii</name>
    <dbReference type="NCBI Taxonomy" id="91943"/>
    <lineage>
        <taxon>Eukaryota</taxon>
        <taxon>Fungi</taxon>
        <taxon>Dikarya</taxon>
        <taxon>Ascomycota</taxon>
        <taxon>Pezizomycotina</taxon>
        <taxon>Dothideomycetes</taxon>
        <taxon>Dothideomycetidae</taxon>
        <taxon>Mycosphaerellales</taxon>
        <taxon>Teratosphaeriaceae</taxon>
        <taxon>Hortaea</taxon>
    </lineage>
</organism>
<dbReference type="Proteomes" id="UP000281677">
    <property type="component" value="Unassembled WGS sequence"/>
</dbReference>
<dbReference type="GO" id="GO:0032259">
    <property type="term" value="P:methylation"/>
    <property type="evidence" value="ECO:0007669"/>
    <property type="project" value="UniProtKB-KW"/>
</dbReference>
<dbReference type="InterPro" id="IPR013217">
    <property type="entry name" value="Methyltransf_12"/>
</dbReference>
<dbReference type="PANTHER" id="PTHR22809">
    <property type="entry name" value="METHYLTRANSFERASE-RELATED"/>
    <property type="match status" value="1"/>
</dbReference>
<evidence type="ECO:0000313" key="9">
    <source>
        <dbReference type="Proteomes" id="UP000281677"/>
    </source>
</evidence>
<dbReference type="VEuPathDB" id="FungiDB:BTJ68_11499"/>
<evidence type="ECO:0000256" key="4">
    <source>
        <dbReference type="SAM" id="MobiDB-lite"/>
    </source>
</evidence>
<gene>
    <name evidence="7" type="ORF">D0859_04643</name>
    <name evidence="6" type="ORF">D0860_02214</name>
</gene>
<dbReference type="Proteomes" id="UP000280598">
    <property type="component" value="Unassembled WGS sequence"/>
</dbReference>
<keyword evidence="2" id="KW-0489">Methyltransferase</keyword>
<dbReference type="EMBL" id="QWIS01000029">
    <property type="protein sequence ID" value="RMZ14170.1"/>
    <property type="molecule type" value="Genomic_DNA"/>
</dbReference>
<evidence type="ECO:0000256" key="3">
    <source>
        <dbReference type="ARBA" id="ARBA00022679"/>
    </source>
</evidence>
<sequence>MRAREPLVEIAAKKFYSAVGSSKKLTGAEHETCVRSSRDRMAAEDAQPQDQASLPVRQKQPRQQLTKGMEHMRSYVTIDDRPTPPATPPSTTVQGEEDAYGVPATYQPVRGNNSKPVENNPEKRTDPFQFGTRYLEEGDDIFAHNAWDHVEVDPQYTEFIESQTVFQRENQVSDFDKQRFNNSPEKWWDKFYSNNAANFFKDRKWLVQEFPVLGEVTKEEYGPVTVLEVGAGAGNTAFPVLSMNKNPQLRLHACDYSKKAIDVIRAQEAYKKQEGEGQVLQADVWDAAGEELPPGLAAGSVDVVVLIFIFSALSPDQWGQAVRNVFTLLKPGGEVLFRDYGRGDLAQVRFKKGRYLDENFYVRGDGTRVYFFEEQELRDIWSGGLSHSEQDGASEGEEKPSFHIVNLAVDRRMLVNRQRKLKMYRCWMQGRFRKPIAPGLESKEREC</sequence>
<name>A0A3M7HL49_HORWE</name>
<dbReference type="PANTHER" id="PTHR22809:SF11">
    <property type="entry name" value="TRNA N(3)-METHYLCYTIDINE METHYLTRANSFERASE METTL2"/>
    <property type="match status" value="1"/>
</dbReference>
<dbReference type="SUPFAM" id="SSF53335">
    <property type="entry name" value="S-adenosyl-L-methionine-dependent methyltransferases"/>
    <property type="match status" value="1"/>
</dbReference>
<dbReference type="Gene3D" id="3.40.50.150">
    <property type="entry name" value="Vaccinia Virus protein VP39"/>
    <property type="match status" value="1"/>
</dbReference>
<evidence type="ECO:0000259" key="5">
    <source>
        <dbReference type="Pfam" id="PF08242"/>
    </source>
</evidence>
<dbReference type="InterPro" id="IPR029063">
    <property type="entry name" value="SAM-dependent_MTases_sf"/>
</dbReference>
<dbReference type="EMBL" id="QWIT01000105">
    <property type="protein sequence ID" value="RMZ31239.1"/>
    <property type="molecule type" value="Genomic_DNA"/>
</dbReference>
<feature type="region of interest" description="Disordered" evidence="4">
    <location>
        <begin position="22"/>
        <end position="127"/>
    </location>
</feature>
<evidence type="ECO:0000313" key="6">
    <source>
        <dbReference type="EMBL" id="RMZ14170.1"/>
    </source>
</evidence>
<feature type="compositionally biased region" description="Basic and acidic residues" evidence="4">
    <location>
        <begin position="26"/>
        <end position="43"/>
    </location>
</feature>
<dbReference type="AlphaFoldDB" id="A0A3M7HL49"/>
<accession>A0A3M7HL49</accession>
<evidence type="ECO:0000256" key="1">
    <source>
        <dbReference type="ARBA" id="ARBA00009725"/>
    </source>
</evidence>
<keyword evidence="3" id="KW-0808">Transferase</keyword>
<evidence type="ECO:0000313" key="8">
    <source>
        <dbReference type="Proteomes" id="UP000280598"/>
    </source>
</evidence>